<organism evidence="2 3">
    <name type="scientific">Thermovirga lienii (strain ATCC BAA-1197 / DSM 17291 / Cas60314)</name>
    <dbReference type="NCBI Taxonomy" id="580340"/>
    <lineage>
        <taxon>Bacteria</taxon>
        <taxon>Thermotogati</taxon>
        <taxon>Synergistota</taxon>
        <taxon>Synergistia</taxon>
        <taxon>Synergistales</taxon>
        <taxon>Thermovirgaceae</taxon>
        <taxon>Thermovirga</taxon>
    </lineage>
</organism>
<dbReference type="KEGG" id="tli:Tlie_1409"/>
<proteinExistence type="predicted"/>
<keyword evidence="1" id="KW-0472">Membrane</keyword>
<sequence>MQKEIQALIGAIFMGTGAYFLAYSYGPRIWGRRKKVTKNYPEGFYNPKDTGSSERRIRIIKSALAGIAIGIMFFFYFYMK</sequence>
<reference evidence="3" key="1">
    <citation type="submission" date="2011-10" db="EMBL/GenBank/DDBJ databases">
        <title>The complete genome of chromosome of Thermovirga lienii DSM 17291.</title>
        <authorList>
            <consortium name="US DOE Joint Genome Institute (JGI-PGF)"/>
            <person name="Lucas S."/>
            <person name="Copeland A."/>
            <person name="Lapidus A."/>
            <person name="Glavina del Rio T."/>
            <person name="Dalin E."/>
            <person name="Tice H."/>
            <person name="Bruce D."/>
            <person name="Goodwin L."/>
            <person name="Pitluck S."/>
            <person name="Peters L."/>
            <person name="Mikhailova N."/>
            <person name="Saunders E."/>
            <person name="Kyrpides N."/>
            <person name="Mavromatis K."/>
            <person name="Ivanova N."/>
            <person name="Last F.I."/>
            <person name="Brettin T."/>
            <person name="Detter J.C."/>
            <person name="Han C."/>
            <person name="Larimer F."/>
            <person name="Land M."/>
            <person name="Hauser L."/>
            <person name="Markowitz V."/>
            <person name="Cheng J.-F."/>
            <person name="Hugenholtz P."/>
            <person name="Woyke T."/>
            <person name="Wu D."/>
            <person name="Spring S."/>
            <person name="Schroeder M."/>
            <person name="Brambilla E.-M."/>
            <person name="Klenk H.-P."/>
            <person name="Eisen J.A."/>
        </authorList>
    </citation>
    <scope>NUCLEOTIDE SEQUENCE [LARGE SCALE GENOMIC DNA]</scope>
    <source>
        <strain evidence="3">ATCC BAA-1197 / DSM 17291 / Cas60314</strain>
    </source>
</reference>
<gene>
    <name evidence="2" type="ordered locus">Tlie_1409</name>
</gene>
<evidence type="ECO:0000256" key="1">
    <source>
        <dbReference type="SAM" id="Phobius"/>
    </source>
</evidence>
<dbReference type="AlphaFoldDB" id="G7V6U8"/>
<evidence type="ECO:0000313" key="2">
    <source>
        <dbReference type="EMBL" id="AER67137.1"/>
    </source>
</evidence>
<keyword evidence="1" id="KW-0812">Transmembrane</keyword>
<dbReference type="EMBL" id="CP003096">
    <property type="protein sequence ID" value="AER67137.1"/>
    <property type="molecule type" value="Genomic_DNA"/>
</dbReference>
<dbReference type="Proteomes" id="UP000005868">
    <property type="component" value="Chromosome"/>
</dbReference>
<dbReference type="HOGENOM" id="CLU_2588578_0_0_0"/>
<evidence type="ECO:0000313" key="3">
    <source>
        <dbReference type="Proteomes" id="UP000005868"/>
    </source>
</evidence>
<accession>G7V6U8</accession>
<keyword evidence="1" id="KW-1133">Transmembrane helix</keyword>
<reference evidence="2 3" key="2">
    <citation type="journal article" date="2012" name="Stand. Genomic Sci.">
        <title>Genome sequence of the moderately thermophilic, amino-acid-degrading and sulfur-reducing bacterium Thermovirga lienii type strain (Cas60314(T)).</title>
        <authorList>
            <person name="Goker M."/>
            <person name="Saunders E."/>
            <person name="Lapidus A."/>
            <person name="Nolan M."/>
            <person name="Lucas S."/>
            <person name="Hammon N."/>
            <person name="Deshpande S."/>
            <person name="Cheng J.F."/>
            <person name="Han C."/>
            <person name="Tapia R."/>
            <person name="Goodwin L.A."/>
            <person name="Pitluck S."/>
            <person name="Liolios K."/>
            <person name="Mavromatis K."/>
            <person name="Pagani I."/>
            <person name="Ivanova N."/>
            <person name="Mikhailova N."/>
            <person name="Pati A."/>
            <person name="Chen A."/>
            <person name="Palaniappan K."/>
            <person name="Land M."/>
            <person name="Chang Y.J."/>
            <person name="Jeffries C.D."/>
            <person name="Brambilla E.M."/>
            <person name="Rohde M."/>
            <person name="Spring S."/>
            <person name="Detter J.C."/>
            <person name="Woyke T."/>
            <person name="Bristow J."/>
            <person name="Eisen J.A."/>
            <person name="Markowitz V."/>
            <person name="Hugenholtz P."/>
            <person name="Kyrpides N.C."/>
            <person name="Klenk H.P."/>
        </authorList>
    </citation>
    <scope>NUCLEOTIDE SEQUENCE [LARGE SCALE GENOMIC DNA]</scope>
    <source>
        <strain evidence="3">ATCC BAA-1197 / DSM 17291 / Cas60314</strain>
    </source>
</reference>
<feature type="transmembrane region" description="Helical" evidence="1">
    <location>
        <begin position="59"/>
        <end position="79"/>
    </location>
</feature>
<keyword evidence="3" id="KW-1185">Reference proteome</keyword>
<protein>
    <submittedName>
        <fullName evidence="2">Uncharacterized protein</fullName>
    </submittedName>
</protein>
<dbReference type="STRING" id="580340.Tlie_1409"/>
<name>G7V6U8_THELD</name>
<feature type="transmembrane region" description="Helical" evidence="1">
    <location>
        <begin position="6"/>
        <end position="25"/>
    </location>
</feature>